<dbReference type="GO" id="GO:0003697">
    <property type="term" value="F:single-stranded DNA binding"/>
    <property type="evidence" value="ECO:0007669"/>
    <property type="project" value="TreeGrafter"/>
</dbReference>
<dbReference type="InterPro" id="IPR010347">
    <property type="entry name" value="Tdp1"/>
</dbReference>
<dbReference type="PANTHER" id="PTHR12415:SF4">
    <property type="entry name" value="TYROSYL-DNA PHOSPHODIESTERASE DOMAIN-CONTAINING PROTEIN"/>
    <property type="match status" value="1"/>
</dbReference>
<dbReference type="GO" id="GO:0017005">
    <property type="term" value="F:3'-tyrosyl-DNA phosphodiesterase activity"/>
    <property type="evidence" value="ECO:0007669"/>
    <property type="project" value="TreeGrafter"/>
</dbReference>
<evidence type="ECO:0000313" key="2">
    <source>
        <dbReference type="EMBL" id="KAK7746052.1"/>
    </source>
</evidence>
<gene>
    <name evidence="2" type="ORF">SLS62_009577</name>
</gene>
<sequence>MDNPDPFNGDEDAALRYAIELSLQDVEQPIIELSSDSDDSDDDLDKQPTYPPVAKASVSSSTQGSKGPSLPALQPAPSPTPTTSGLGGLDRKRMEEERLARLGKRKAPDSTQETQERKQRARVDEKPAASSRTAHLPFPTGVVKKTWAKGYARTGDDIKIEEVLQRDELELAVLSSFQWDEDWLLSKIDIAKTKMLLIAFASSVEQVLLPFEVPGIQDLLKYSSGYLRVVIPSGNLVPYDWGETGVMENSVFIIDLPRKEDEDPGVTNHHPNESTLFKEELCYFLQAQGLDDSLIKSLSHYDFSATERYRFVHSM</sequence>
<dbReference type="Gene3D" id="3.30.870.10">
    <property type="entry name" value="Endonuclease Chain A"/>
    <property type="match status" value="2"/>
</dbReference>
<dbReference type="EMBL" id="JAKJXP020000103">
    <property type="protein sequence ID" value="KAK7746052.1"/>
    <property type="molecule type" value="Genomic_DNA"/>
</dbReference>
<feature type="region of interest" description="Disordered" evidence="1">
    <location>
        <begin position="28"/>
        <end position="135"/>
    </location>
</feature>
<reference evidence="2 3" key="1">
    <citation type="submission" date="2024-02" db="EMBL/GenBank/DDBJ databases">
        <title>De novo assembly and annotation of 12 fungi associated with fruit tree decline syndrome in Ontario, Canada.</title>
        <authorList>
            <person name="Sulman M."/>
            <person name="Ellouze W."/>
            <person name="Ilyukhin E."/>
        </authorList>
    </citation>
    <scope>NUCLEOTIDE SEQUENCE [LARGE SCALE GENOMIC DNA]</scope>
    <source>
        <strain evidence="2 3">M11/M66-122</strain>
    </source>
</reference>
<organism evidence="2 3">
    <name type="scientific">Diatrype stigma</name>
    <dbReference type="NCBI Taxonomy" id="117547"/>
    <lineage>
        <taxon>Eukaryota</taxon>
        <taxon>Fungi</taxon>
        <taxon>Dikarya</taxon>
        <taxon>Ascomycota</taxon>
        <taxon>Pezizomycotina</taxon>
        <taxon>Sordariomycetes</taxon>
        <taxon>Xylariomycetidae</taxon>
        <taxon>Xylariales</taxon>
        <taxon>Diatrypaceae</taxon>
        <taxon>Diatrype</taxon>
    </lineage>
</organism>
<name>A0AAN9UG06_9PEZI</name>
<accession>A0AAN9UG06</accession>
<feature type="compositionally biased region" description="Basic and acidic residues" evidence="1">
    <location>
        <begin position="89"/>
        <end position="100"/>
    </location>
</feature>
<evidence type="ECO:0000313" key="3">
    <source>
        <dbReference type="Proteomes" id="UP001320420"/>
    </source>
</evidence>
<dbReference type="CDD" id="cd09122">
    <property type="entry name" value="PLDc_Tdp1_1"/>
    <property type="match status" value="1"/>
</dbReference>
<dbReference type="Pfam" id="PF06087">
    <property type="entry name" value="Tyr-DNA_phospho"/>
    <property type="match status" value="2"/>
</dbReference>
<feature type="compositionally biased region" description="Acidic residues" evidence="1">
    <location>
        <begin position="35"/>
        <end position="44"/>
    </location>
</feature>
<dbReference type="PANTHER" id="PTHR12415">
    <property type="entry name" value="TYROSYL-DNA PHOSPHODIESTERASE 1"/>
    <property type="match status" value="1"/>
</dbReference>
<feature type="compositionally biased region" description="Polar residues" evidence="1">
    <location>
        <begin position="57"/>
        <end position="66"/>
    </location>
</feature>
<evidence type="ECO:0000256" key="1">
    <source>
        <dbReference type="SAM" id="MobiDB-lite"/>
    </source>
</evidence>
<dbReference type="PROSITE" id="PS50330">
    <property type="entry name" value="UIM"/>
    <property type="match status" value="1"/>
</dbReference>
<dbReference type="GO" id="GO:0003690">
    <property type="term" value="F:double-stranded DNA binding"/>
    <property type="evidence" value="ECO:0007669"/>
    <property type="project" value="TreeGrafter"/>
</dbReference>
<dbReference type="GO" id="GO:0006281">
    <property type="term" value="P:DNA repair"/>
    <property type="evidence" value="ECO:0007669"/>
    <property type="project" value="InterPro"/>
</dbReference>
<keyword evidence="3" id="KW-1185">Reference proteome</keyword>
<feature type="compositionally biased region" description="Basic and acidic residues" evidence="1">
    <location>
        <begin position="114"/>
        <end position="127"/>
    </location>
</feature>
<comment type="caution">
    <text evidence="2">The sequence shown here is derived from an EMBL/GenBank/DDBJ whole genome shotgun (WGS) entry which is preliminary data.</text>
</comment>
<protein>
    <submittedName>
        <fullName evidence="2">Uncharacterized protein</fullName>
    </submittedName>
</protein>
<dbReference type="GO" id="GO:0005634">
    <property type="term" value="C:nucleus"/>
    <property type="evidence" value="ECO:0007669"/>
    <property type="project" value="InterPro"/>
</dbReference>
<dbReference type="SUPFAM" id="SSF56024">
    <property type="entry name" value="Phospholipase D/nuclease"/>
    <property type="match status" value="1"/>
</dbReference>
<dbReference type="InterPro" id="IPR003903">
    <property type="entry name" value="UIM_dom"/>
</dbReference>
<dbReference type="Proteomes" id="UP001320420">
    <property type="component" value="Unassembled WGS sequence"/>
</dbReference>
<dbReference type="AlphaFoldDB" id="A0AAN9UG06"/>
<proteinExistence type="predicted"/>